<feature type="compositionally biased region" description="Basic and acidic residues" evidence="1">
    <location>
        <begin position="198"/>
        <end position="208"/>
    </location>
</feature>
<dbReference type="Proteomes" id="UP000801864">
    <property type="component" value="Unassembled WGS sequence"/>
</dbReference>
<name>A0A9P4XK75_9HYPO</name>
<accession>A0A9P4XK75</accession>
<feature type="region of interest" description="Disordered" evidence="1">
    <location>
        <begin position="1"/>
        <end position="283"/>
    </location>
</feature>
<feature type="compositionally biased region" description="Basic and acidic residues" evidence="1">
    <location>
        <begin position="179"/>
        <end position="190"/>
    </location>
</feature>
<feature type="compositionally biased region" description="Basic and acidic residues" evidence="1">
    <location>
        <begin position="107"/>
        <end position="141"/>
    </location>
</feature>
<evidence type="ECO:0000313" key="3">
    <source>
        <dbReference type="Proteomes" id="UP000801864"/>
    </source>
</evidence>
<protein>
    <recommendedName>
        <fullName evidence="4">Glycine-rich cell wall structural protein 1</fullName>
    </recommendedName>
</protein>
<gene>
    <name evidence="2" type="ORF">CFAM422_003863</name>
</gene>
<evidence type="ECO:0000313" key="2">
    <source>
        <dbReference type="EMBL" id="KAF3074110.1"/>
    </source>
</evidence>
<feature type="compositionally biased region" description="Low complexity" evidence="1">
    <location>
        <begin position="157"/>
        <end position="170"/>
    </location>
</feature>
<evidence type="ECO:0000256" key="1">
    <source>
        <dbReference type="SAM" id="MobiDB-lite"/>
    </source>
</evidence>
<sequence>MSSAIETINQLATSAAKAVWGDSSTDETHKEPISGATGDVSKGEPYDAGNLDPKDQNKVESSLKGQEDDSPSDLAENEYYALSSSAKDKPLPESPRTQEPMGGQLQDRTKSNLKDTTTKSNLKDTKNADEDVNPEEGKPLDKLTGAGPRPVEELAKENGGNAAAASSNEAVQEDNNNNKPKEQKLPEDNSSKQGNDNQKWEASEDDYVKTTGLAADGGNFDAAKPGAGVEADRLMEQKGMKTDDDDNNNHKAGSSGRKSSDSGRHHKDKPSLGERIKNKLHRH</sequence>
<comment type="caution">
    <text evidence="2">The sequence shown here is derived from an EMBL/GenBank/DDBJ whole genome shotgun (WGS) entry which is preliminary data.</text>
</comment>
<feature type="compositionally biased region" description="Basic and acidic residues" evidence="1">
    <location>
        <begin position="258"/>
        <end position="277"/>
    </location>
</feature>
<keyword evidence="3" id="KW-1185">Reference proteome</keyword>
<feature type="compositionally biased region" description="Polar residues" evidence="1">
    <location>
        <begin position="1"/>
        <end position="13"/>
    </location>
</feature>
<feature type="compositionally biased region" description="Basic and acidic residues" evidence="1">
    <location>
        <begin position="230"/>
        <end position="242"/>
    </location>
</feature>
<reference evidence="2 3" key="1">
    <citation type="submission" date="2018-06" db="EMBL/GenBank/DDBJ databases">
        <title>Genome analysis of cellulolytic fungus Trichoderma lentiforme CFAM-422.</title>
        <authorList>
            <person name="Steindorff A.S."/>
            <person name="Formighieri E.F."/>
            <person name="Midorikawa G.E.O."/>
            <person name="Tamietti M.S."/>
            <person name="Ramos E.Z."/>
            <person name="Silva A.S."/>
            <person name="Bon E.P.S."/>
            <person name="Mendes T.D."/>
            <person name="Damaso M.C.T."/>
            <person name="Favaro L.C.L."/>
        </authorList>
    </citation>
    <scope>NUCLEOTIDE SEQUENCE [LARGE SCALE GENOMIC DNA]</scope>
    <source>
        <strain evidence="2 3">CFAM-422</strain>
    </source>
</reference>
<organism evidence="2 3">
    <name type="scientific">Trichoderma lentiforme</name>
    <dbReference type="NCBI Taxonomy" id="1567552"/>
    <lineage>
        <taxon>Eukaryota</taxon>
        <taxon>Fungi</taxon>
        <taxon>Dikarya</taxon>
        <taxon>Ascomycota</taxon>
        <taxon>Pezizomycotina</taxon>
        <taxon>Sordariomycetes</taxon>
        <taxon>Hypocreomycetidae</taxon>
        <taxon>Hypocreales</taxon>
        <taxon>Hypocreaceae</taxon>
        <taxon>Trichoderma</taxon>
    </lineage>
</organism>
<dbReference type="AlphaFoldDB" id="A0A9P4XK75"/>
<proteinExistence type="predicted"/>
<evidence type="ECO:0008006" key="4">
    <source>
        <dbReference type="Google" id="ProtNLM"/>
    </source>
</evidence>
<dbReference type="EMBL" id="QLNT01000005">
    <property type="protein sequence ID" value="KAF3074110.1"/>
    <property type="molecule type" value="Genomic_DNA"/>
</dbReference>